<dbReference type="Pfam" id="PF03736">
    <property type="entry name" value="EPTP"/>
    <property type="match status" value="1"/>
</dbReference>
<gene>
    <name evidence="3" type="ORF">PPN31114_01757</name>
</gene>
<dbReference type="SUPFAM" id="SSF82171">
    <property type="entry name" value="DPP6 N-terminal domain-like"/>
    <property type="match status" value="1"/>
</dbReference>
<reference evidence="3 4" key="1">
    <citation type="submission" date="2019-08" db="EMBL/GenBank/DDBJ databases">
        <authorList>
            <person name="Peeters C."/>
        </authorList>
    </citation>
    <scope>NUCLEOTIDE SEQUENCE [LARGE SCALE GENOMIC DNA]</scope>
    <source>
        <strain evidence="3 4">LMG 31114</strain>
    </source>
</reference>
<accession>A0A5E4TYD0</accession>
<name>A0A5E4TYD0_9BURK</name>
<dbReference type="PANTHER" id="PTHR15261">
    <property type="entry name" value="THROMBOSPONDIN-TYPE LAMININ G DOMAIN AND EAR REPEAT-CONTAINING"/>
    <property type="match status" value="1"/>
</dbReference>
<keyword evidence="2" id="KW-0677">Repeat</keyword>
<dbReference type="OrthoDB" id="8437637at2"/>
<organism evidence="3 4">
    <name type="scientific">Pandoraea pneumonica</name>
    <dbReference type="NCBI Taxonomy" id="2508299"/>
    <lineage>
        <taxon>Bacteria</taxon>
        <taxon>Pseudomonadati</taxon>
        <taxon>Pseudomonadota</taxon>
        <taxon>Betaproteobacteria</taxon>
        <taxon>Burkholderiales</taxon>
        <taxon>Burkholderiaceae</taxon>
        <taxon>Pandoraea</taxon>
    </lineage>
</organism>
<dbReference type="PROSITE" id="PS50912">
    <property type="entry name" value="EAR"/>
    <property type="match status" value="2"/>
</dbReference>
<dbReference type="RefSeq" id="WP_150678985.1">
    <property type="nucleotide sequence ID" value="NZ_CABPSK010000001.1"/>
</dbReference>
<protein>
    <recommendedName>
        <fullName evidence="5">EPTP domain-containing protein</fullName>
    </recommendedName>
</protein>
<dbReference type="PANTHER" id="PTHR15261:SF4">
    <property type="entry name" value="THROMBOSPONDIN-TYPE LAMININ G DOMAIN AND EAR REPEAT-CONTAINING PROTEIN"/>
    <property type="match status" value="1"/>
</dbReference>
<evidence type="ECO:0008006" key="5">
    <source>
        <dbReference type="Google" id="ProtNLM"/>
    </source>
</evidence>
<proteinExistence type="predicted"/>
<dbReference type="EMBL" id="CABPSK010000001">
    <property type="protein sequence ID" value="VVD92880.1"/>
    <property type="molecule type" value="Genomic_DNA"/>
</dbReference>
<dbReference type="GeneID" id="300403802"/>
<dbReference type="AlphaFoldDB" id="A0A5E4TYD0"/>
<evidence type="ECO:0000256" key="1">
    <source>
        <dbReference type="ARBA" id="ARBA00022729"/>
    </source>
</evidence>
<dbReference type="InterPro" id="IPR005492">
    <property type="entry name" value="EPTP"/>
</dbReference>
<dbReference type="Proteomes" id="UP000366945">
    <property type="component" value="Unassembled WGS sequence"/>
</dbReference>
<sequence length="395" mass="43924">MAVNFAANLAANSADSAADNASSRHDDSRTTERLLAPVQTLPTSAARAVASFIRNGERWLAIAQMSKDVAGEVPYMNGGDSDVDALFYRCEAGHFVQEEHIALPGGEDVEHFTIGAREFLACVGIRTGSGPYDLNTHAVLYERLDGEWREHQRFEVFAGKQWRHFEIDGRHFLGLAQGVTVEGPVARHPDQSCVFVWNGERFVAFQATGGRWGYNWAHIEHAGKHYVAYADHVSGSRIFRWNGSQFETLQTFDEPGGRAFHFFVDGETLWLVHANLLSHTTLYRFDGVQFIATQTLDGAGGRELCEIPASRPGAPRYLLQVRFITGTPKAPEPVQQSVLWRWRGDGFDAVEWIGTFGGTDASTFEADGQRYVVVTNSLDADVRFRVDSVVYRFSG</sequence>
<evidence type="ECO:0000313" key="4">
    <source>
        <dbReference type="Proteomes" id="UP000366945"/>
    </source>
</evidence>
<keyword evidence="1" id="KW-0732">Signal</keyword>
<evidence type="ECO:0000313" key="3">
    <source>
        <dbReference type="EMBL" id="VVD92880.1"/>
    </source>
</evidence>
<dbReference type="GO" id="GO:0007165">
    <property type="term" value="P:signal transduction"/>
    <property type="evidence" value="ECO:0007669"/>
    <property type="project" value="TreeGrafter"/>
</dbReference>
<dbReference type="InterPro" id="IPR009039">
    <property type="entry name" value="EAR"/>
</dbReference>
<evidence type="ECO:0000256" key="2">
    <source>
        <dbReference type="ARBA" id="ARBA00022737"/>
    </source>
</evidence>
<keyword evidence="4" id="KW-1185">Reference proteome</keyword>